<dbReference type="Pfam" id="PF00027">
    <property type="entry name" value="cNMP_binding"/>
    <property type="match status" value="1"/>
</dbReference>
<sequence length="707" mass="81866">MAMQKKVLGTKFHLCAKLIILCRRLCYQSQNNLAKSRHQYESVLQVIDDYETKLNWDGLTFTPDYFKAKKKDCLGLAAKSILRQAPELRKKEEIEKLLIALRNIPAFAEYPIKMQNDVCKVGLYLEYEEKRVIIREGHRAHYFYIILSGTVVVTVFDESTGSSSTLVTLERGMSFGELGLITHSKRQASVVCKTGVEVLSITYSEYQKIFMSGGIVKLDNDEHFEFLRSLQFLRHWPVEKLKENPTASCIYYFHRNTVLVRDSNNSDWIYVVLKGSLSVLKKLKNFTNKSEKDQRTPRTKGDQDVQIDEKLAAKYTENSFAERKRRPGQWKLQSLDLPVVPEEQFKSPVELESKLSQTLPGYVNYKDRLLSLDYEKIIKSYQSRLLTKGTQQANFWKQDSAKKWLKQKKNNLSKLPQKHANVSESDKIRTSGLERVTFPDIEVTNKVVKYQKTESNDDRYIDTGTDCLETNKQETQNVDNNELVENTLTDNEQENKKMKKIGIMKSLKGAYLAPSRDSRPEAKEEETFTSDEALPDIISDEKEPEKELTLSQKLANLQMRYQLAAIGREGRRTIAEELDQKGRRDYKVTEADLDPMFIQLQVLERGQYFGVVQLVFQDEPSLSVVSNGAECLVISKKLFRTWASEKCWRHLRQTECPYPTDEELKRKLVDVLQWQRTSSSIYNEIQAGVLLKKSRQKHLLPDYLGQK</sequence>
<dbReference type="Gene3D" id="2.60.120.10">
    <property type="entry name" value="Jelly Rolls"/>
    <property type="match status" value="2"/>
</dbReference>
<dbReference type="PROSITE" id="PS00889">
    <property type="entry name" value="CNMP_BINDING_2"/>
    <property type="match status" value="1"/>
</dbReference>
<dbReference type="Proteomes" id="UP001165740">
    <property type="component" value="Chromosome 2"/>
</dbReference>
<organism evidence="2 3">
    <name type="scientific">Biomphalaria glabrata</name>
    <name type="common">Bloodfluke planorb</name>
    <name type="synonym">Freshwater snail</name>
    <dbReference type="NCBI Taxonomy" id="6526"/>
    <lineage>
        <taxon>Eukaryota</taxon>
        <taxon>Metazoa</taxon>
        <taxon>Spiralia</taxon>
        <taxon>Lophotrochozoa</taxon>
        <taxon>Mollusca</taxon>
        <taxon>Gastropoda</taxon>
        <taxon>Heterobranchia</taxon>
        <taxon>Euthyneura</taxon>
        <taxon>Panpulmonata</taxon>
        <taxon>Hygrophila</taxon>
        <taxon>Lymnaeoidea</taxon>
        <taxon>Planorbidae</taxon>
        <taxon>Biomphalaria</taxon>
    </lineage>
</organism>
<evidence type="ECO:0000259" key="1">
    <source>
        <dbReference type="PROSITE" id="PS50042"/>
    </source>
</evidence>
<dbReference type="InterPro" id="IPR018488">
    <property type="entry name" value="cNMP-bd_CS"/>
</dbReference>
<dbReference type="OrthoDB" id="166212at2759"/>
<dbReference type="OMA" id="WYESYEP"/>
<dbReference type="InterPro" id="IPR014710">
    <property type="entry name" value="RmlC-like_jellyroll"/>
</dbReference>
<dbReference type="PANTHER" id="PTHR23011:SF28">
    <property type="entry name" value="CYCLIC NUCLEOTIDE-BINDING DOMAIN CONTAINING PROTEIN"/>
    <property type="match status" value="1"/>
</dbReference>
<dbReference type="AlphaFoldDB" id="A0A9W2ZM96"/>
<reference evidence="3" key="1">
    <citation type="submission" date="2025-08" db="UniProtKB">
        <authorList>
            <consortium name="RefSeq"/>
        </authorList>
    </citation>
    <scope>IDENTIFICATION</scope>
</reference>
<name>A0A9W2ZM96_BIOGL</name>
<evidence type="ECO:0000313" key="2">
    <source>
        <dbReference type="Proteomes" id="UP001165740"/>
    </source>
</evidence>
<keyword evidence="2" id="KW-1185">Reference proteome</keyword>
<dbReference type="SUPFAM" id="SSF51206">
    <property type="entry name" value="cAMP-binding domain-like"/>
    <property type="match status" value="2"/>
</dbReference>
<dbReference type="PANTHER" id="PTHR23011">
    <property type="entry name" value="CYCLIC NUCLEOTIDE-BINDING DOMAIN CONTAINING PROTEIN"/>
    <property type="match status" value="1"/>
</dbReference>
<feature type="domain" description="Cyclic nucleotide-binding" evidence="1">
    <location>
        <begin position="127"/>
        <end position="227"/>
    </location>
</feature>
<dbReference type="InterPro" id="IPR018490">
    <property type="entry name" value="cNMP-bd_dom_sf"/>
</dbReference>
<accession>A0A9W2ZM96</accession>
<dbReference type="PROSITE" id="PS50042">
    <property type="entry name" value="CNMP_BINDING_3"/>
    <property type="match status" value="1"/>
</dbReference>
<proteinExistence type="predicted"/>
<dbReference type="CDD" id="cd00038">
    <property type="entry name" value="CAP_ED"/>
    <property type="match status" value="1"/>
</dbReference>
<dbReference type="SMART" id="SM00100">
    <property type="entry name" value="cNMP"/>
    <property type="match status" value="1"/>
</dbReference>
<dbReference type="InterPro" id="IPR000595">
    <property type="entry name" value="cNMP-bd_dom"/>
</dbReference>
<gene>
    <name evidence="3" type="primary">LOC106053346</name>
</gene>
<dbReference type="RefSeq" id="XP_055876201.1">
    <property type="nucleotide sequence ID" value="XM_056020226.1"/>
</dbReference>
<dbReference type="GeneID" id="106053346"/>
<protein>
    <submittedName>
        <fullName evidence="3">Uncharacterized protein LOC106053346 isoform X1</fullName>
    </submittedName>
</protein>
<evidence type="ECO:0000313" key="3">
    <source>
        <dbReference type="RefSeq" id="XP_055876201.1"/>
    </source>
</evidence>